<dbReference type="PANTHER" id="PTHR48103:SF2">
    <property type="entry name" value="MIDASIN"/>
    <property type="match status" value="1"/>
</dbReference>
<dbReference type="GO" id="GO:0005524">
    <property type="term" value="F:ATP binding"/>
    <property type="evidence" value="ECO:0007669"/>
    <property type="project" value="UniProtKB-KW"/>
</dbReference>
<sequence length="374" mass="44317">MYETRNKIIKKILDEFFNTRDLPLPKEFDCTSSPFRNIFIDKKVAILSQTKAERTIDLNKDLSVYIVNELLRKLEPLCTHVLKLLEEFPENEVLVKIISIIERLKNFPKDRPSHEIFDSPPYLAWFVNVWKMVDEMVNNEVDEQIELGFLESMNQFMYKCTYGQFEERLKVLGIVIQICQVMLTQTWEYYNVFVSRIKEDIDRETKPVETKIKEFVKLIIWNDINHKKIKDQVEKSNRKLYGFKKEYDDILKKNVQFFVQSQTFANTTSATDKALGPIFKEIHKSEKIIKTVDSKKRTDNIGYFIYRIAVLKENTIRVCVEEKMSKEKLGVVWLEEVKKELIGRVVEFQNLTGNEGVKTKKRALLDILLYFNFC</sequence>
<keyword evidence="4" id="KW-1185">Reference proteome</keyword>
<keyword evidence="2" id="KW-0067">ATP-binding</keyword>
<protein>
    <submittedName>
        <fullName evidence="3">Uncharacterized protein</fullName>
    </submittedName>
</protein>
<keyword evidence="1" id="KW-0547">Nucleotide-binding</keyword>
<dbReference type="AlphaFoldDB" id="L7FP10"/>
<dbReference type="GO" id="GO:0000055">
    <property type="term" value="P:ribosomal large subunit export from nucleus"/>
    <property type="evidence" value="ECO:0007669"/>
    <property type="project" value="TreeGrafter"/>
</dbReference>
<dbReference type="GeneID" id="14894306"/>
<evidence type="ECO:0000256" key="2">
    <source>
        <dbReference type="ARBA" id="ARBA00022840"/>
    </source>
</evidence>
<dbReference type="GO" id="GO:0000027">
    <property type="term" value="P:ribosomal large subunit assembly"/>
    <property type="evidence" value="ECO:0007669"/>
    <property type="project" value="TreeGrafter"/>
</dbReference>
<evidence type="ECO:0000313" key="3">
    <source>
        <dbReference type="EMBL" id="ELP95322.1"/>
    </source>
</evidence>
<dbReference type="RefSeq" id="XP_004262093.1">
    <property type="nucleotide sequence ID" value="XM_004262045.1"/>
</dbReference>
<dbReference type="GO" id="GO:0005634">
    <property type="term" value="C:nucleus"/>
    <property type="evidence" value="ECO:0007669"/>
    <property type="project" value="TreeGrafter"/>
</dbReference>
<dbReference type="VEuPathDB" id="AmoebaDB:EIN_217870"/>
<gene>
    <name evidence="3" type="ORF">EIN_217870</name>
</gene>
<evidence type="ECO:0000256" key="1">
    <source>
        <dbReference type="ARBA" id="ARBA00022741"/>
    </source>
</evidence>
<name>L7FP10_ENTIV</name>
<dbReference type="PANTHER" id="PTHR48103">
    <property type="entry name" value="MIDASIN-RELATED"/>
    <property type="match status" value="1"/>
</dbReference>
<reference evidence="3 4" key="1">
    <citation type="submission" date="2012-10" db="EMBL/GenBank/DDBJ databases">
        <authorList>
            <person name="Zafar N."/>
            <person name="Inman J."/>
            <person name="Hall N."/>
            <person name="Lorenzi H."/>
            <person name="Caler E."/>
        </authorList>
    </citation>
    <scope>NUCLEOTIDE SEQUENCE [LARGE SCALE GENOMIC DNA]</scope>
    <source>
        <strain evidence="3 4">IP1</strain>
    </source>
</reference>
<evidence type="ECO:0000313" key="4">
    <source>
        <dbReference type="Proteomes" id="UP000014680"/>
    </source>
</evidence>
<dbReference type="Proteomes" id="UP000014680">
    <property type="component" value="Unassembled WGS sequence"/>
</dbReference>
<dbReference type="EMBL" id="KB206139">
    <property type="protein sequence ID" value="ELP95322.1"/>
    <property type="molecule type" value="Genomic_DNA"/>
</dbReference>
<dbReference type="OrthoDB" id="5186at2759"/>
<dbReference type="GO" id="GO:0030687">
    <property type="term" value="C:preribosome, large subunit precursor"/>
    <property type="evidence" value="ECO:0007669"/>
    <property type="project" value="TreeGrafter"/>
</dbReference>
<dbReference type="KEGG" id="eiv:EIN_217870"/>
<organism evidence="3 4">
    <name type="scientific">Entamoeba invadens IP1</name>
    <dbReference type="NCBI Taxonomy" id="370355"/>
    <lineage>
        <taxon>Eukaryota</taxon>
        <taxon>Amoebozoa</taxon>
        <taxon>Evosea</taxon>
        <taxon>Archamoebae</taxon>
        <taxon>Mastigamoebida</taxon>
        <taxon>Entamoebidae</taxon>
        <taxon>Entamoeba</taxon>
    </lineage>
</organism>
<proteinExistence type="predicted"/>
<accession>L7FP10</accession>